<keyword evidence="1" id="KW-0472">Membrane</keyword>
<evidence type="ECO:0000256" key="1">
    <source>
        <dbReference type="SAM" id="Phobius"/>
    </source>
</evidence>
<name>A0AA39U6J9_9AGAR</name>
<dbReference type="AlphaFoldDB" id="A0AA39U6J9"/>
<organism evidence="2 3">
    <name type="scientific">Armillaria novae-zelandiae</name>
    <dbReference type="NCBI Taxonomy" id="153914"/>
    <lineage>
        <taxon>Eukaryota</taxon>
        <taxon>Fungi</taxon>
        <taxon>Dikarya</taxon>
        <taxon>Basidiomycota</taxon>
        <taxon>Agaricomycotina</taxon>
        <taxon>Agaricomycetes</taxon>
        <taxon>Agaricomycetidae</taxon>
        <taxon>Agaricales</taxon>
        <taxon>Marasmiineae</taxon>
        <taxon>Physalacriaceae</taxon>
        <taxon>Armillaria</taxon>
    </lineage>
</organism>
<keyword evidence="1" id="KW-0812">Transmembrane</keyword>
<reference evidence="2" key="1">
    <citation type="submission" date="2023-06" db="EMBL/GenBank/DDBJ databases">
        <authorList>
            <consortium name="Lawrence Berkeley National Laboratory"/>
            <person name="Ahrendt S."/>
            <person name="Sahu N."/>
            <person name="Indic B."/>
            <person name="Wong-Bajracharya J."/>
            <person name="Merenyi Z."/>
            <person name="Ke H.-M."/>
            <person name="Monk M."/>
            <person name="Kocsube S."/>
            <person name="Drula E."/>
            <person name="Lipzen A."/>
            <person name="Balint B."/>
            <person name="Henrissat B."/>
            <person name="Andreopoulos B."/>
            <person name="Martin F.M."/>
            <person name="Harder C.B."/>
            <person name="Rigling D."/>
            <person name="Ford K.L."/>
            <person name="Foster G.D."/>
            <person name="Pangilinan J."/>
            <person name="Papanicolaou A."/>
            <person name="Barry K."/>
            <person name="LaButti K."/>
            <person name="Viragh M."/>
            <person name="Koriabine M."/>
            <person name="Yan M."/>
            <person name="Riley R."/>
            <person name="Champramary S."/>
            <person name="Plett K.L."/>
            <person name="Tsai I.J."/>
            <person name="Slot J."/>
            <person name="Sipos G."/>
            <person name="Plett J."/>
            <person name="Nagy L.G."/>
            <person name="Grigoriev I.V."/>
        </authorList>
    </citation>
    <scope>NUCLEOTIDE SEQUENCE</scope>
    <source>
        <strain evidence="2">ICMP 16352</strain>
    </source>
</reference>
<feature type="transmembrane region" description="Helical" evidence="1">
    <location>
        <begin position="92"/>
        <end position="110"/>
    </location>
</feature>
<evidence type="ECO:0000313" key="3">
    <source>
        <dbReference type="Proteomes" id="UP001175227"/>
    </source>
</evidence>
<keyword evidence="1" id="KW-1133">Transmembrane helix</keyword>
<accession>A0AA39U6J9</accession>
<protein>
    <submittedName>
        <fullName evidence="2">Uncharacterized protein</fullName>
    </submittedName>
</protein>
<dbReference type="Proteomes" id="UP001175227">
    <property type="component" value="Unassembled WGS sequence"/>
</dbReference>
<keyword evidence="3" id="KW-1185">Reference proteome</keyword>
<sequence length="221" mass="25019">MVPDQGVQINIYGDATHPDFPGIWISLPHIHSEVYNPLRTQYPPPAALSQTIVDPIEEQNKVLISKLKGQILVFLVKNRGHSKGKLHHDQELVLLVISTLLWLVTKLVLLDKCRSRCSIKNEAQHLLHMPHSMQRIVPTQLLWIALLLLTIEVQDILQMILLLPHLLGDQDLSLVVLVADNCHALNPSKLETQLLPIFRKSGSPHKNLVSTMKRYLNISLL</sequence>
<proteinExistence type="predicted"/>
<gene>
    <name evidence="2" type="ORF">IW261DRAFT_1422228</name>
</gene>
<dbReference type="EMBL" id="JAUEPR010000023">
    <property type="protein sequence ID" value="KAK0475393.1"/>
    <property type="molecule type" value="Genomic_DNA"/>
</dbReference>
<evidence type="ECO:0000313" key="2">
    <source>
        <dbReference type="EMBL" id="KAK0475393.1"/>
    </source>
</evidence>
<feature type="transmembrane region" description="Helical" evidence="1">
    <location>
        <begin position="141"/>
        <end position="163"/>
    </location>
</feature>
<comment type="caution">
    <text evidence="2">The sequence shown here is derived from an EMBL/GenBank/DDBJ whole genome shotgun (WGS) entry which is preliminary data.</text>
</comment>